<dbReference type="AlphaFoldDB" id="A0A918UGU3"/>
<comment type="caution">
    <text evidence="12">The sequence shown here is derived from an EMBL/GenBank/DDBJ whole genome shotgun (WGS) entry which is preliminary data.</text>
</comment>
<dbReference type="SUPFAM" id="SSF50692">
    <property type="entry name" value="ADC-like"/>
    <property type="match status" value="1"/>
</dbReference>
<keyword evidence="7" id="KW-0560">Oxidoreductase</keyword>
<keyword evidence="10" id="KW-0534">Nitrate assimilation</keyword>
<dbReference type="Gene3D" id="2.20.25.90">
    <property type="entry name" value="ADC-like domains"/>
    <property type="match status" value="1"/>
</dbReference>
<keyword evidence="5" id="KW-0500">Molybdenum</keyword>
<sequence length="859" mass="91664">MGAVRTTCAYCGVGCGIVAEVSGGGDRGVSIAGDRSHPANAGKLCSKGTHLGETVGLEGRLLHPVIDGRQVGWDEALDSVAARMRQTIAEHGPDSVALYVSGQLLTEDYYAANKLMKGYVGSGNIDTNSRLCMASAVAAHNRAFGEDVVPCSYEDLDEADLIVLVGSNTAWCHPVVWQRIEESRQRRGTKIVVVDPRRTETAEQADLHIPVAPDGDVALFNALLAEMRRRDLVDEEYLAAHVEADAGFWDALPCETGIPDALFAQLCDLVAATPRTITLFSQGANQSVSGTDKGNAIINFHLATGRINRARAGPFSITGQPNAMGGREVGGLANMLACHLGFGEDELADVAGFWNAPNICTRPGLKAVEMFRAVHDGRIRFLWVMATNPAVSLPDSGFVREALSRCPTVVVSEIIADTDTARFAHIKLPAHGWGEKDGTVTNSERRISRQRALFAAPGETRADWQIIAQVAQRMGWGDGFGWASAADVFREYAQMTALAAARGKLLDLTAWGAVTDAEYAAMEPFQWGGTYPLAAGYPTASGKARMVRVEPATIAADPVYPFRLNTARYRDQWHTMTRTGLSRTLSQHRPEPLLEIHPQDALAAALTDGGLARVESTHGSAVFRVSLSEGQRRGELCVPMHWTDTMAGGGRSNRVPSQAVDPVSGQPGFKNSAARVVPVNPEWRAFVVATDVLEPEGLVYWARSRQGAGWLYELAGDGAIDVDALLPAGERFEVVDLVRGMRRIAVRGQGGELVGAAYVTRSGELPPRAWIAAQLGSDEAMAAELLAGRPSTPLPDRGPIVCVCHGVGENDITAAAESGASTVAQVGECTRAGTNCGSCRPAIARLLDSFSTPLMEAAQ</sequence>
<keyword evidence="13" id="KW-1185">Reference proteome</keyword>
<evidence type="ECO:0000256" key="9">
    <source>
        <dbReference type="ARBA" id="ARBA00023014"/>
    </source>
</evidence>
<feature type="domain" description="4Fe-4S Mo/W bis-MGD-type" evidence="11">
    <location>
        <begin position="1"/>
        <end position="59"/>
    </location>
</feature>
<evidence type="ECO:0000256" key="8">
    <source>
        <dbReference type="ARBA" id="ARBA00023004"/>
    </source>
</evidence>
<dbReference type="InterPro" id="IPR041854">
    <property type="entry name" value="BFD-like_2Fe2S-bd_dom_sf"/>
</dbReference>
<dbReference type="InterPro" id="IPR006656">
    <property type="entry name" value="Mopterin_OxRdtase"/>
</dbReference>
<proteinExistence type="inferred from homology"/>
<dbReference type="Gene3D" id="1.10.10.1100">
    <property type="entry name" value="BFD-like [2Fe-2S]-binding domain"/>
    <property type="match status" value="1"/>
</dbReference>
<dbReference type="Pfam" id="PF00384">
    <property type="entry name" value="Molybdopterin"/>
    <property type="match status" value="1"/>
</dbReference>
<dbReference type="Gene3D" id="2.40.40.20">
    <property type="match status" value="1"/>
</dbReference>
<dbReference type="Gene3D" id="3.40.228.10">
    <property type="entry name" value="Dimethylsulfoxide Reductase, domain 2"/>
    <property type="match status" value="1"/>
</dbReference>
<dbReference type="CDD" id="cd02754">
    <property type="entry name" value="MopB_Nitrate-R-NapA-like"/>
    <property type="match status" value="1"/>
</dbReference>
<dbReference type="GO" id="GO:1990204">
    <property type="term" value="C:oxidoreductase complex"/>
    <property type="evidence" value="ECO:0007669"/>
    <property type="project" value="UniProtKB-ARBA"/>
</dbReference>
<comment type="cofactor">
    <cofactor evidence="2">
        <name>[4Fe-4S] cluster</name>
        <dbReference type="ChEBI" id="CHEBI:49883"/>
    </cofactor>
</comment>
<evidence type="ECO:0000313" key="13">
    <source>
        <dbReference type="Proteomes" id="UP000648075"/>
    </source>
</evidence>
<dbReference type="Proteomes" id="UP000648075">
    <property type="component" value="Unassembled WGS sequence"/>
</dbReference>
<dbReference type="InterPro" id="IPR006657">
    <property type="entry name" value="MoPterin_dinucl-bd_dom"/>
</dbReference>
<dbReference type="GO" id="GO:0042128">
    <property type="term" value="P:nitrate assimilation"/>
    <property type="evidence" value="ECO:0007669"/>
    <property type="project" value="UniProtKB-KW"/>
</dbReference>
<evidence type="ECO:0000256" key="5">
    <source>
        <dbReference type="ARBA" id="ARBA00022505"/>
    </source>
</evidence>
<dbReference type="GO" id="GO:0046872">
    <property type="term" value="F:metal ion binding"/>
    <property type="evidence" value="ECO:0007669"/>
    <property type="project" value="UniProtKB-KW"/>
</dbReference>
<dbReference type="PANTHER" id="PTHR43105:SF9">
    <property type="entry name" value="NADPH-FE(3+) OXIDOREDUCTASE SUBUNIT ALPHA"/>
    <property type="match status" value="1"/>
</dbReference>
<dbReference type="InterPro" id="IPR007419">
    <property type="entry name" value="BFD-like_2Fe2S-bd_dom"/>
</dbReference>
<dbReference type="PANTHER" id="PTHR43105">
    <property type="entry name" value="RESPIRATORY NITRATE REDUCTASE"/>
    <property type="match status" value="1"/>
</dbReference>
<evidence type="ECO:0000256" key="6">
    <source>
        <dbReference type="ARBA" id="ARBA00022723"/>
    </source>
</evidence>
<keyword evidence="6" id="KW-0479">Metal-binding</keyword>
<dbReference type="GO" id="GO:0043546">
    <property type="term" value="F:molybdopterin cofactor binding"/>
    <property type="evidence" value="ECO:0007669"/>
    <property type="project" value="InterPro"/>
</dbReference>
<dbReference type="GO" id="GO:0045333">
    <property type="term" value="P:cellular respiration"/>
    <property type="evidence" value="ECO:0007669"/>
    <property type="project" value="UniProtKB-ARBA"/>
</dbReference>
<dbReference type="InterPro" id="IPR006963">
    <property type="entry name" value="Mopterin_OxRdtase_4Fe-4S_dom"/>
</dbReference>
<dbReference type="InterPro" id="IPR009010">
    <property type="entry name" value="Asp_de-COase-like_dom_sf"/>
</dbReference>
<dbReference type="SUPFAM" id="SSF53706">
    <property type="entry name" value="Formate dehydrogenase/DMSO reductase, domains 1-3"/>
    <property type="match status" value="1"/>
</dbReference>
<dbReference type="EMBL" id="BMZA01000007">
    <property type="protein sequence ID" value="GGZ05804.1"/>
    <property type="molecule type" value="Genomic_DNA"/>
</dbReference>
<keyword evidence="8" id="KW-0408">Iron</keyword>
<dbReference type="Pfam" id="PF01568">
    <property type="entry name" value="Molydop_binding"/>
    <property type="match status" value="1"/>
</dbReference>
<protein>
    <submittedName>
        <fullName evidence="12">Assimilatory nitrate reductase catalytic subunit</fullName>
    </submittedName>
</protein>
<keyword evidence="9" id="KW-0411">Iron-sulfur</keyword>
<evidence type="ECO:0000256" key="2">
    <source>
        <dbReference type="ARBA" id="ARBA00001966"/>
    </source>
</evidence>
<dbReference type="Pfam" id="PF04879">
    <property type="entry name" value="Molybdop_Fe4S4"/>
    <property type="match status" value="1"/>
</dbReference>
<dbReference type="GO" id="GO:0051539">
    <property type="term" value="F:4 iron, 4 sulfur cluster binding"/>
    <property type="evidence" value="ECO:0007669"/>
    <property type="project" value="UniProtKB-KW"/>
</dbReference>
<organism evidence="12 13">
    <name type="scientific">Novosphingobium colocasiae</name>
    <dbReference type="NCBI Taxonomy" id="1256513"/>
    <lineage>
        <taxon>Bacteria</taxon>
        <taxon>Pseudomonadati</taxon>
        <taxon>Pseudomonadota</taxon>
        <taxon>Alphaproteobacteria</taxon>
        <taxon>Sphingomonadales</taxon>
        <taxon>Sphingomonadaceae</taxon>
        <taxon>Novosphingobium</taxon>
    </lineage>
</organism>
<evidence type="ECO:0000313" key="12">
    <source>
        <dbReference type="EMBL" id="GGZ05804.1"/>
    </source>
</evidence>
<dbReference type="InterPro" id="IPR050123">
    <property type="entry name" value="Prok_molybdopt-oxidoreductase"/>
</dbReference>
<dbReference type="InterPro" id="IPR041957">
    <property type="entry name" value="CT_Nitrate-R-NapA-like"/>
</dbReference>
<dbReference type="GO" id="GO:0016491">
    <property type="term" value="F:oxidoreductase activity"/>
    <property type="evidence" value="ECO:0007669"/>
    <property type="project" value="UniProtKB-KW"/>
</dbReference>
<gene>
    <name evidence="12" type="primary">nasC</name>
    <name evidence="12" type="ORF">GCM10011614_20770</name>
</gene>
<dbReference type="PROSITE" id="PS51669">
    <property type="entry name" value="4FE4S_MOW_BIS_MGD"/>
    <property type="match status" value="1"/>
</dbReference>
<evidence type="ECO:0000256" key="4">
    <source>
        <dbReference type="ARBA" id="ARBA00022485"/>
    </source>
</evidence>
<dbReference type="CDD" id="cd02791">
    <property type="entry name" value="MopB_CT_Nitrate-R-NapA-like"/>
    <property type="match status" value="1"/>
</dbReference>
<evidence type="ECO:0000256" key="1">
    <source>
        <dbReference type="ARBA" id="ARBA00001942"/>
    </source>
</evidence>
<reference evidence="12" key="2">
    <citation type="submission" date="2020-09" db="EMBL/GenBank/DDBJ databases">
        <authorList>
            <person name="Sun Q."/>
            <person name="Kim S."/>
        </authorList>
    </citation>
    <scope>NUCLEOTIDE SEQUENCE</scope>
    <source>
        <strain evidence="12">KCTC 32255</strain>
    </source>
</reference>
<dbReference type="Pfam" id="PF04324">
    <property type="entry name" value="Fer2_BFD"/>
    <property type="match status" value="1"/>
</dbReference>
<keyword evidence="4" id="KW-0004">4Fe-4S</keyword>
<dbReference type="RefSeq" id="WP_189621140.1">
    <property type="nucleotide sequence ID" value="NZ_BMZA01000007.1"/>
</dbReference>
<name>A0A918UGU3_9SPHN</name>
<evidence type="ECO:0000256" key="7">
    <source>
        <dbReference type="ARBA" id="ARBA00023002"/>
    </source>
</evidence>
<dbReference type="GO" id="GO:0016020">
    <property type="term" value="C:membrane"/>
    <property type="evidence" value="ECO:0007669"/>
    <property type="project" value="TreeGrafter"/>
</dbReference>
<evidence type="ECO:0000259" key="11">
    <source>
        <dbReference type="PROSITE" id="PS51669"/>
    </source>
</evidence>
<evidence type="ECO:0000256" key="3">
    <source>
        <dbReference type="ARBA" id="ARBA00008747"/>
    </source>
</evidence>
<dbReference type="SMART" id="SM00926">
    <property type="entry name" value="Molybdop_Fe4S4"/>
    <property type="match status" value="1"/>
</dbReference>
<comment type="cofactor">
    <cofactor evidence="1">
        <name>Mo-bis(molybdopterin guanine dinucleotide)</name>
        <dbReference type="ChEBI" id="CHEBI:60539"/>
    </cofactor>
</comment>
<reference evidence="12" key="1">
    <citation type="journal article" date="2014" name="Int. J. Syst. Evol. Microbiol.">
        <title>Complete genome sequence of Corynebacterium casei LMG S-19264T (=DSM 44701T), isolated from a smear-ripened cheese.</title>
        <authorList>
            <consortium name="US DOE Joint Genome Institute (JGI-PGF)"/>
            <person name="Walter F."/>
            <person name="Albersmeier A."/>
            <person name="Kalinowski J."/>
            <person name="Ruckert C."/>
        </authorList>
    </citation>
    <scope>NUCLEOTIDE SEQUENCE</scope>
    <source>
        <strain evidence="12">KCTC 32255</strain>
    </source>
</reference>
<dbReference type="Gene3D" id="3.40.50.740">
    <property type="match status" value="1"/>
</dbReference>
<accession>A0A918UGU3</accession>
<evidence type="ECO:0000256" key="10">
    <source>
        <dbReference type="ARBA" id="ARBA00023063"/>
    </source>
</evidence>
<comment type="similarity">
    <text evidence="3">Belongs to the prokaryotic molybdopterin-containing oxidoreductase family. NasA/NapA/NarB subfamily.</text>
</comment>